<sequence length="172" mass="18696">MAYPPSRYGGTTGLVNARFRPADTEPDLVSGGVDGGVTGASQSQRTHYLATGASTGGEFGLYRIDMPPLGRGPRTHFHRTMSESFFVLSGTVNLFNGERWIDATPGDFLYVPIGGLHAFHNSTDEPASLLLLFAPGAPREGYFEGLSAGLADMSEQEREEFFLLHDNHWVDD</sequence>
<evidence type="ECO:0000259" key="1">
    <source>
        <dbReference type="Pfam" id="PF07883"/>
    </source>
</evidence>
<reference evidence="2 3" key="1">
    <citation type="submission" date="2019-12" db="EMBL/GenBank/DDBJ databases">
        <title>Nocardia macrotermitis sp. nov. and Nocardia aurantia sp. nov., isolated from the gut of the fungus growing-termite Macrotermes natalensis.</title>
        <authorList>
            <person name="Christine B."/>
            <person name="Rene B."/>
        </authorList>
    </citation>
    <scope>NUCLEOTIDE SEQUENCE [LARGE SCALE GENOMIC DNA]</scope>
    <source>
        <strain evidence="2 3">DSM 102126</strain>
    </source>
</reference>
<dbReference type="OrthoDB" id="5243731at2"/>
<gene>
    <name evidence="2" type="ORF">GQ466_27930</name>
</gene>
<evidence type="ECO:0000313" key="2">
    <source>
        <dbReference type="EMBL" id="MXQ67856.1"/>
    </source>
</evidence>
<dbReference type="PANTHER" id="PTHR36440:SF1">
    <property type="entry name" value="PUTATIVE (AFU_ORTHOLOGUE AFUA_8G07350)-RELATED"/>
    <property type="match status" value="1"/>
</dbReference>
<evidence type="ECO:0000313" key="3">
    <source>
        <dbReference type="Proteomes" id="UP000431901"/>
    </source>
</evidence>
<feature type="domain" description="Cupin type-2" evidence="1">
    <location>
        <begin position="64"/>
        <end position="132"/>
    </location>
</feature>
<dbReference type="AlphaFoldDB" id="A0A6I4WJI5"/>
<organism evidence="2 3">
    <name type="scientific">Actinomadura rayongensis</name>
    <dbReference type="NCBI Taxonomy" id="1429076"/>
    <lineage>
        <taxon>Bacteria</taxon>
        <taxon>Bacillati</taxon>
        <taxon>Actinomycetota</taxon>
        <taxon>Actinomycetes</taxon>
        <taxon>Streptosporangiales</taxon>
        <taxon>Thermomonosporaceae</taxon>
        <taxon>Actinomadura</taxon>
    </lineage>
</organism>
<name>A0A6I4WJI5_9ACTN</name>
<dbReference type="Gene3D" id="2.60.120.10">
    <property type="entry name" value="Jelly Rolls"/>
    <property type="match status" value="1"/>
</dbReference>
<dbReference type="Proteomes" id="UP000431901">
    <property type="component" value="Unassembled WGS sequence"/>
</dbReference>
<dbReference type="InterPro" id="IPR013096">
    <property type="entry name" value="Cupin_2"/>
</dbReference>
<protein>
    <submittedName>
        <fullName evidence="2">Cupin domain-containing protein</fullName>
    </submittedName>
</protein>
<comment type="caution">
    <text evidence="2">The sequence shown here is derived from an EMBL/GenBank/DDBJ whole genome shotgun (WGS) entry which is preliminary data.</text>
</comment>
<accession>A0A6I4WJI5</accession>
<dbReference type="InterPro" id="IPR053146">
    <property type="entry name" value="QDO-like"/>
</dbReference>
<proteinExistence type="predicted"/>
<dbReference type="InterPro" id="IPR011051">
    <property type="entry name" value="RmlC_Cupin_sf"/>
</dbReference>
<dbReference type="SUPFAM" id="SSF51182">
    <property type="entry name" value="RmlC-like cupins"/>
    <property type="match status" value="1"/>
</dbReference>
<keyword evidence="3" id="KW-1185">Reference proteome</keyword>
<dbReference type="EMBL" id="WUTW01000009">
    <property type="protein sequence ID" value="MXQ67856.1"/>
    <property type="molecule type" value="Genomic_DNA"/>
</dbReference>
<dbReference type="InterPro" id="IPR014710">
    <property type="entry name" value="RmlC-like_jellyroll"/>
</dbReference>
<dbReference type="PANTHER" id="PTHR36440">
    <property type="entry name" value="PUTATIVE (AFU_ORTHOLOGUE AFUA_8G07350)-RELATED"/>
    <property type="match status" value="1"/>
</dbReference>
<dbReference type="Pfam" id="PF07883">
    <property type="entry name" value="Cupin_2"/>
    <property type="match status" value="1"/>
</dbReference>